<evidence type="ECO:0000256" key="1">
    <source>
        <dbReference type="SAM" id="Coils"/>
    </source>
</evidence>
<feature type="coiled-coil region" evidence="1">
    <location>
        <begin position="151"/>
        <end position="206"/>
    </location>
</feature>
<evidence type="ECO:0000313" key="2">
    <source>
        <dbReference type="EnsemblPlants" id="ORUFI12G05640.1"/>
    </source>
</evidence>
<dbReference type="HOGENOM" id="CLU_078358_0_0_1"/>
<dbReference type="eggNOG" id="ENOG502R6UT">
    <property type="taxonomic scope" value="Eukaryota"/>
</dbReference>
<proteinExistence type="predicted"/>
<dbReference type="AlphaFoldDB" id="A0A0E0REN0"/>
<dbReference type="Gramene" id="ORUFI12G05640.1">
    <property type="protein sequence ID" value="ORUFI12G05640.1"/>
    <property type="gene ID" value="ORUFI12G05640"/>
</dbReference>
<dbReference type="Proteomes" id="UP000008022">
    <property type="component" value="Unassembled WGS sequence"/>
</dbReference>
<keyword evidence="1" id="KW-0175">Coiled coil</keyword>
<reference evidence="3" key="1">
    <citation type="submission" date="2013-06" db="EMBL/GenBank/DDBJ databases">
        <authorList>
            <person name="Zhao Q."/>
        </authorList>
    </citation>
    <scope>NUCLEOTIDE SEQUENCE</scope>
    <source>
        <strain evidence="3">cv. W1943</strain>
    </source>
</reference>
<reference evidence="2" key="2">
    <citation type="submission" date="2015-06" db="UniProtKB">
        <authorList>
            <consortium name="EnsemblPlants"/>
        </authorList>
    </citation>
    <scope>IDENTIFICATION</scope>
</reference>
<accession>A0A0E0REN0</accession>
<keyword evidence="3" id="KW-1185">Reference proteome</keyword>
<dbReference type="OMA" id="CCLERSH"/>
<organism evidence="2 3">
    <name type="scientific">Oryza rufipogon</name>
    <name type="common">Brownbeard rice</name>
    <name type="synonym">Asian wild rice</name>
    <dbReference type="NCBI Taxonomy" id="4529"/>
    <lineage>
        <taxon>Eukaryota</taxon>
        <taxon>Viridiplantae</taxon>
        <taxon>Streptophyta</taxon>
        <taxon>Embryophyta</taxon>
        <taxon>Tracheophyta</taxon>
        <taxon>Spermatophyta</taxon>
        <taxon>Magnoliopsida</taxon>
        <taxon>Liliopsida</taxon>
        <taxon>Poales</taxon>
        <taxon>Poaceae</taxon>
        <taxon>BOP clade</taxon>
        <taxon>Oryzoideae</taxon>
        <taxon>Oryzeae</taxon>
        <taxon>Oryzinae</taxon>
        <taxon>Oryza</taxon>
    </lineage>
</organism>
<sequence length="330" mass="34374">MAATAASPEHARAEVDTSSAFRSVKEAVAVFGERILVGENRNGGGGYGGGDRCAGREGRTRSNTMAIAASFAKLEGGGGGGGDGVRVSSHSKPNAIGANAKLPVASDAAPAAMYLVPSSSPPFFASSPSLANDDDGVSAASASDAMVMGSIRKVEEEAARARQEVVQLKRRLAETELAMATLSAKLHRALSKLAHMEADRAAAERARIQRRDGRDMALAVWAASGGGDRRRGVATAAVHAAATARRQPLGELLRLGEADVVGAGAGAGGEMVIGSQRRAAVAPRRKVQKEKPIVPLLVPLINGIIFSRKKRNKDKESLYMKELYSLLRLS</sequence>
<protein>
    <submittedName>
        <fullName evidence="2">Uncharacterized protein</fullName>
    </submittedName>
</protein>
<dbReference type="EnsemblPlants" id="ORUFI12G05640.1">
    <property type="protein sequence ID" value="ORUFI12G05640.1"/>
    <property type="gene ID" value="ORUFI12G05640"/>
</dbReference>
<name>A0A0E0REN0_ORYRU</name>
<dbReference type="STRING" id="4529.A0A0E0REN0"/>
<evidence type="ECO:0000313" key="3">
    <source>
        <dbReference type="Proteomes" id="UP000008022"/>
    </source>
</evidence>